<name>A0A1J1HAG0_PLARL</name>
<keyword evidence="4" id="KW-0460">Magnesium</keyword>
<dbReference type="VEuPathDB" id="PlasmoDB:PRELSG_1414100"/>
<dbReference type="GO" id="GO:0046872">
    <property type="term" value="F:metal ion binding"/>
    <property type="evidence" value="ECO:0007669"/>
    <property type="project" value="UniProtKB-KW"/>
</dbReference>
<dbReference type="GO" id="GO:0003924">
    <property type="term" value="F:GTPase activity"/>
    <property type="evidence" value="ECO:0007669"/>
    <property type="project" value="InterPro"/>
</dbReference>
<proteinExistence type="predicted"/>
<dbReference type="Proteomes" id="UP000220158">
    <property type="component" value="Chromosome 14"/>
</dbReference>
<dbReference type="InterPro" id="IPR006689">
    <property type="entry name" value="Small_GTPase_ARF/SAR"/>
</dbReference>
<dbReference type="PANTHER" id="PTHR11711">
    <property type="entry name" value="ADP RIBOSYLATION FACTOR-RELATED"/>
    <property type="match status" value="1"/>
</dbReference>
<dbReference type="InterPro" id="IPR024156">
    <property type="entry name" value="Small_GTPase_ARF"/>
</dbReference>
<dbReference type="EMBL" id="LN835309">
    <property type="protein sequence ID" value="CRH02412.1"/>
    <property type="molecule type" value="Genomic_DNA"/>
</dbReference>
<dbReference type="InterPro" id="IPR027417">
    <property type="entry name" value="P-loop_NTPase"/>
</dbReference>
<feature type="binding site" evidence="4">
    <location>
        <position position="43"/>
    </location>
    <ligand>
        <name>Mg(2+)</name>
        <dbReference type="ChEBI" id="CHEBI:18420"/>
    </ligand>
</feature>
<feature type="binding site" evidence="3">
    <location>
        <begin position="36"/>
        <end position="43"/>
    </location>
    <ligand>
        <name>GTP</name>
        <dbReference type="ChEBI" id="CHEBI:37565"/>
    </ligand>
</feature>
<reference evidence="5 6" key="1">
    <citation type="submission" date="2015-04" db="EMBL/GenBank/DDBJ databases">
        <authorList>
            <consortium name="Pathogen Informatics"/>
        </authorList>
    </citation>
    <scope>NUCLEOTIDE SEQUENCE [LARGE SCALE GENOMIC DNA]</scope>
    <source>
        <strain evidence="5 6">SGS1</strain>
    </source>
</reference>
<accession>A0A1J1HAG0</accession>
<dbReference type="SMART" id="SM00177">
    <property type="entry name" value="ARF"/>
    <property type="match status" value="1"/>
</dbReference>
<dbReference type="KEGG" id="prel:PRELSG_1414100"/>
<keyword evidence="1 3" id="KW-0547">Nucleotide-binding</keyword>
<protein>
    <submittedName>
        <fullName evidence="5">ADP-ribosylation factor, putative</fullName>
    </submittedName>
</protein>
<dbReference type="Pfam" id="PF00025">
    <property type="entry name" value="Arf"/>
    <property type="match status" value="1"/>
</dbReference>
<dbReference type="RefSeq" id="XP_028534932.1">
    <property type="nucleotide sequence ID" value="XM_028679194.1"/>
</dbReference>
<dbReference type="GO" id="GO:0005525">
    <property type="term" value="F:GTP binding"/>
    <property type="evidence" value="ECO:0007669"/>
    <property type="project" value="UniProtKB-KW"/>
</dbReference>
<keyword evidence="2 3" id="KW-0342">GTP-binding</keyword>
<evidence type="ECO:0000256" key="4">
    <source>
        <dbReference type="PIRSR" id="PIRSR606689-2"/>
    </source>
</evidence>
<gene>
    <name evidence="5" type="ORF">PRELSG_1414100</name>
</gene>
<dbReference type="GeneID" id="39738572"/>
<feature type="binding site" evidence="3">
    <location>
        <begin position="150"/>
        <end position="153"/>
    </location>
    <ligand>
        <name>GTP</name>
        <dbReference type="ChEBI" id="CHEBI:37565"/>
    </ligand>
</feature>
<sequence length="218" mass="25718">MSIFGVLKKCFKFVFFLFLRFFSIKATTKKNLIIFGLPSSGKTSIIYFFKLGYLITTVRTFLINEESFTITLKTNKDNFEEKKFKVKFFEIGSDCSFNLIKEYSELSNDLIYIVDSSQKGSLSEARDDFIRIIYDFRFIYRKCKFLIFLNKQDSNGCLKSDEIINYFSLPKELLYRCKFISCSTLSGEGLKEGLEWLLNSNVFSDRNDVNYENRKIYY</sequence>
<evidence type="ECO:0000256" key="1">
    <source>
        <dbReference type="ARBA" id="ARBA00022741"/>
    </source>
</evidence>
<dbReference type="SUPFAM" id="SSF52540">
    <property type="entry name" value="P-loop containing nucleoside triphosphate hydrolases"/>
    <property type="match status" value="1"/>
</dbReference>
<evidence type="ECO:0000313" key="6">
    <source>
        <dbReference type="Proteomes" id="UP000220158"/>
    </source>
</evidence>
<keyword evidence="6" id="KW-1185">Reference proteome</keyword>
<dbReference type="Gene3D" id="3.40.50.300">
    <property type="entry name" value="P-loop containing nucleotide triphosphate hydrolases"/>
    <property type="match status" value="1"/>
</dbReference>
<keyword evidence="4" id="KW-0479">Metal-binding</keyword>
<dbReference type="OrthoDB" id="442317at2759"/>
<organism evidence="5 6">
    <name type="scientific">Plasmodium relictum</name>
    <dbReference type="NCBI Taxonomy" id="85471"/>
    <lineage>
        <taxon>Eukaryota</taxon>
        <taxon>Sar</taxon>
        <taxon>Alveolata</taxon>
        <taxon>Apicomplexa</taxon>
        <taxon>Aconoidasida</taxon>
        <taxon>Haemosporida</taxon>
        <taxon>Plasmodiidae</taxon>
        <taxon>Plasmodium</taxon>
        <taxon>Plasmodium (Haemamoeba)</taxon>
    </lineage>
</organism>
<dbReference type="AlphaFoldDB" id="A0A1J1HAG0"/>
<evidence type="ECO:0000256" key="2">
    <source>
        <dbReference type="ARBA" id="ARBA00023134"/>
    </source>
</evidence>
<dbReference type="PROSITE" id="PS51417">
    <property type="entry name" value="ARF"/>
    <property type="match status" value="1"/>
</dbReference>
<dbReference type="OMA" id="EFIRIIY"/>
<evidence type="ECO:0000256" key="3">
    <source>
        <dbReference type="PIRSR" id="PIRSR606689-1"/>
    </source>
</evidence>
<feature type="binding site" evidence="4">
    <location>
        <position position="71"/>
    </location>
    <ligand>
        <name>Mg(2+)</name>
        <dbReference type="ChEBI" id="CHEBI:18420"/>
    </ligand>
</feature>
<evidence type="ECO:0000313" key="5">
    <source>
        <dbReference type="EMBL" id="CRH02412.1"/>
    </source>
</evidence>